<accession>A0ABR3AT71</accession>
<feature type="domain" description="BTB" evidence="1">
    <location>
        <begin position="101"/>
        <end position="170"/>
    </location>
</feature>
<name>A0ABR3AT71_PHYBL</name>
<keyword evidence="3" id="KW-1185">Reference proteome</keyword>
<proteinExistence type="predicted"/>
<evidence type="ECO:0000313" key="3">
    <source>
        <dbReference type="Proteomes" id="UP001448207"/>
    </source>
</evidence>
<dbReference type="SUPFAM" id="SSF54695">
    <property type="entry name" value="POZ domain"/>
    <property type="match status" value="1"/>
</dbReference>
<dbReference type="EMBL" id="JBCLYO010000018">
    <property type="protein sequence ID" value="KAL0081258.1"/>
    <property type="molecule type" value="Genomic_DNA"/>
</dbReference>
<protein>
    <recommendedName>
        <fullName evidence="1">BTB domain-containing protein</fullName>
    </recommendedName>
</protein>
<dbReference type="InterPro" id="IPR011333">
    <property type="entry name" value="SKP1/BTB/POZ_sf"/>
</dbReference>
<evidence type="ECO:0000313" key="2">
    <source>
        <dbReference type="EMBL" id="KAL0081258.1"/>
    </source>
</evidence>
<gene>
    <name evidence="2" type="ORF">J3Q64DRAFT_1701282</name>
</gene>
<dbReference type="PROSITE" id="PS50097">
    <property type="entry name" value="BTB"/>
    <property type="match status" value="1"/>
</dbReference>
<comment type="caution">
    <text evidence="2">The sequence shown here is derived from an EMBL/GenBank/DDBJ whole genome shotgun (WGS) entry which is preliminary data.</text>
</comment>
<reference evidence="2 3" key="1">
    <citation type="submission" date="2024-04" db="EMBL/GenBank/DDBJ databases">
        <title>Symmetric and asymmetric DNA N6-adenine methylation regulates different biological responses in Mucorales.</title>
        <authorList>
            <consortium name="Lawrence Berkeley National Laboratory"/>
            <person name="Lax C."/>
            <person name="Mondo S.J."/>
            <person name="Osorio-Concepcion M."/>
            <person name="Muszewska A."/>
            <person name="Corrochano-Luque M."/>
            <person name="Gutierrez G."/>
            <person name="Riley R."/>
            <person name="Lipzen A."/>
            <person name="Guo J."/>
            <person name="Hundley H."/>
            <person name="Amirebrahimi M."/>
            <person name="Ng V."/>
            <person name="Lorenzo-Gutierrez D."/>
            <person name="Binder U."/>
            <person name="Yang J."/>
            <person name="Song Y."/>
            <person name="Canovas D."/>
            <person name="Navarro E."/>
            <person name="Freitag M."/>
            <person name="Gabaldon T."/>
            <person name="Grigoriev I.V."/>
            <person name="Corrochano L.M."/>
            <person name="Nicolas F.E."/>
            <person name="Garre V."/>
        </authorList>
    </citation>
    <scope>NUCLEOTIDE SEQUENCE [LARGE SCALE GENOMIC DNA]</scope>
    <source>
        <strain evidence="2 3">L51</strain>
    </source>
</reference>
<dbReference type="Proteomes" id="UP001448207">
    <property type="component" value="Unassembled WGS sequence"/>
</dbReference>
<sequence length="356" mass="41357">MLELNAITLKTRNICGSYRYSHLHLRILKKRDKSRREFVQRKSKWNCLTDSYTYKISYYFEGINDFLSEDLIVSFEVISGEPLCLLPFVDFSSYHDSSEFFDVAVKVINTQNEHDVVAVILAATSPWIKTLFTAEMRDYNKEDVIIRGIYLEIFEKILIFIHSSVYDVKDIYEVSEITKAVDQLELSIICNIMFRYLRSNIDITNMWPVWDLAVNNYWLTLDPETVIKVLQIDHLSPPVPEQDIYNSILSWRQNAISDTKSRIPKTVNPNTFTDSAIVNQNNSKETKKSLKSLEKIEKAFIEMIQLIRFSQMSLEYLLRDVKTNEILTKTDICMSSISQAISSIICNNLCADSRNA</sequence>
<dbReference type="Pfam" id="PF00651">
    <property type="entry name" value="BTB"/>
    <property type="match status" value="1"/>
</dbReference>
<dbReference type="PANTHER" id="PTHR45632">
    <property type="entry name" value="LD33804P"/>
    <property type="match status" value="1"/>
</dbReference>
<dbReference type="InterPro" id="IPR000210">
    <property type="entry name" value="BTB/POZ_dom"/>
</dbReference>
<evidence type="ECO:0000259" key="1">
    <source>
        <dbReference type="PROSITE" id="PS50097"/>
    </source>
</evidence>
<dbReference type="Gene3D" id="1.25.40.420">
    <property type="match status" value="1"/>
</dbReference>
<dbReference type="Gene3D" id="3.30.710.10">
    <property type="entry name" value="Potassium Channel Kv1.1, Chain A"/>
    <property type="match status" value="1"/>
</dbReference>
<organism evidence="2 3">
    <name type="scientific">Phycomyces blakesleeanus</name>
    <dbReference type="NCBI Taxonomy" id="4837"/>
    <lineage>
        <taxon>Eukaryota</taxon>
        <taxon>Fungi</taxon>
        <taxon>Fungi incertae sedis</taxon>
        <taxon>Mucoromycota</taxon>
        <taxon>Mucoromycotina</taxon>
        <taxon>Mucoromycetes</taxon>
        <taxon>Mucorales</taxon>
        <taxon>Phycomycetaceae</taxon>
        <taxon>Phycomyces</taxon>
    </lineage>
</organism>